<comment type="caution">
    <text evidence="2">The sequence shown here is derived from an EMBL/GenBank/DDBJ whole genome shotgun (WGS) entry which is preliminary data.</text>
</comment>
<proteinExistence type="predicted"/>
<feature type="transmembrane region" description="Helical" evidence="1">
    <location>
        <begin position="130"/>
        <end position="156"/>
    </location>
</feature>
<dbReference type="EMBL" id="BRXW01000652">
    <property type="protein sequence ID" value="GMH72297.1"/>
    <property type="molecule type" value="Genomic_DNA"/>
</dbReference>
<evidence type="ECO:0000313" key="2">
    <source>
        <dbReference type="EMBL" id="GMH72297.1"/>
    </source>
</evidence>
<reference evidence="3" key="1">
    <citation type="journal article" date="2023" name="Commun. Biol.">
        <title>Genome analysis of Parmales, the sister group of diatoms, reveals the evolutionary specialization of diatoms from phago-mixotrophs to photoautotrophs.</title>
        <authorList>
            <person name="Ban H."/>
            <person name="Sato S."/>
            <person name="Yoshikawa S."/>
            <person name="Yamada K."/>
            <person name="Nakamura Y."/>
            <person name="Ichinomiya M."/>
            <person name="Sato N."/>
            <person name="Blanc-Mathieu R."/>
            <person name="Endo H."/>
            <person name="Kuwata A."/>
            <person name="Ogata H."/>
        </authorList>
    </citation>
    <scope>NUCLEOTIDE SEQUENCE [LARGE SCALE GENOMIC DNA]</scope>
    <source>
        <strain evidence="3">NIES 3700</strain>
    </source>
</reference>
<feature type="transmembrane region" description="Helical" evidence="1">
    <location>
        <begin position="91"/>
        <end position="110"/>
    </location>
</feature>
<accession>A0A9W7AHD7</accession>
<keyword evidence="3" id="KW-1185">Reference proteome</keyword>
<keyword evidence="1" id="KW-1133">Transmembrane helix</keyword>
<sequence length="289" mass="32886">MSIGFSKLYTSTDADSIISLLTRARPLDPHHDEIVVLQRYDLAYRMLLKYKVRNCRVPRNLEERDFFRAGLVDKSVQFAVDDLIHDKKQQVGAFIVSALAMVMLSFPVAASPEAYICPDLTQADCQNTTYYLLFHLCVLVATICFITQIAFGLCFVHIVSRPYCEIDCCISFNLYGRKFDAFSTFCLYTGIIALLISLICCAFQRNSLMGIFALILSIISILLIVLAYIETSLPLTRKQGERVRMFTVKYCQDNGLLKEEYLDAIYGTEQELDEEVLSKSEMKKLSKTT</sequence>
<dbReference type="Proteomes" id="UP001165122">
    <property type="component" value="Unassembled WGS sequence"/>
</dbReference>
<evidence type="ECO:0000256" key="1">
    <source>
        <dbReference type="SAM" id="Phobius"/>
    </source>
</evidence>
<dbReference type="OrthoDB" id="10387098at2759"/>
<feature type="transmembrane region" description="Helical" evidence="1">
    <location>
        <begin position="185"/>
        <end position="205"/>
    </location>
</feature>
<gene>
    <name evidence="2" type="ORF">TrLO_g5593</name>
</gene>
<name>A0A9W7AHD7_9STRA</name>
<keyword evidence="1" id="KW-0812">Transmembrane</keyword>
<protein>
    <submittedName>
        <fullName evidence="2">Uncharacterized protein</fullName>
    </submittedName>
</protein>
<keyword evidence="1" id="KW-0472">Membrane</keyword>
<evidence type="ECO:0000313" key="3">
    <source>
        <dbReference type="Proteomes" id="UP001165122"/>
    </source>
</evidence>
<dbReference type="AlphaFoldDB" id="A0A9W7AHD7"/>
<organism evidence="2 3">
    <name type="scientific">Triparma laevis f. longispina</name>
    <dbReference type="NCBI Taxonomy" id="1714387"/>
    <lineage>
        <taxon>Eukaryota</taxon>
        <taxon>Sar</taxon>
        <taxon>Stramenopiles</taxon>
        <taxon>Ochrophyta</taxon>
        <taxon>Bolidophyceae</taxon>
        <taxon>Parmales</taxon>
        <taxon>Triparmaceae</taxon>
        <taxon>Triparma</taxon>
    </lineage>
</organism>
<feature type="transmembrane region" description="Helical" evidence="1">
    <location>
        <begin position="211"/>
        <end position="229"/>
    </location>
</feature>